<dbReference type="InterPro" id="IPR001077">
    <property type="entry name" value="COMT_C"/>
</dbReference>
<dbReference type="InterPro" id="IPR012967">
    <property type="entry name" value="COMT_dimerisation"/>
</dbReference>
<evidence type="ECO:0000313" key="8">
    <source>
        <dbReference type="Proteomes" id="UP000245839"/>
    </source>
</evidence>
<name>A0A2Y9A0S9_9RHOB</name>
<dbReference type="InterPro" id="IPR029063">
    <property type="entry name" value="SAM-dependent_MTases_sf"/>
</dbReference>
<dbReference type="InterPro" id="IPR036390">
    <property type="entry name" value="WH_DNA-bd_sf"/>
</dbReference>
<keyword evidence="1 7" id="KW-0489">Methyltransferase</keyword>
<dbReference type="PANTHER" id="PTHR43712:SF2">
    <property type="entry name" value="O-METHYLTRANSFERASE CICE"/>
    <property type="match status" value="1"/>
</dbReference>
<evidence type="ECO:0000256" key="2">
    <source>
        <dbReference type="ARBA" id="ARBA00022679"/>
    </source>
</evidence>
<feature type="domain" description="O-methyltransferase dimerisation" evidence="5">
    <location>
        <begin position="48"/>
        <end position="121"/>
    </location>
</feature>
<accession>A0A2Y9A0S9</accession>
<dbReference type="Pfam" id="PF00891">
    <property type="entry name" value="Methyltransf_2"/>
    <property type="match status" value="1"/>
</dbReference>
<dbReference type="Proteomes" id="UP000245839">
    <property type="component" value="Unassembled WGS sequence"/>
</dbReference>
<dbReference type="SUPFAM" id="SSF46785">
    <property type="entry name" value="Winged helix' DNA-binding domain"/>
    <property type="match status" value="1"/>
</dbReference>
<gene>
    <name evidence="6" type="ORF">BCF38_101134</name>
    <name evidence="7" type="ORF">SAMN05421539_101134</name>
</gene>
<dbReference type="Gene3D" id="1.10.10.10">
    <property type="entry name" value="Winged helix-like DNA-binding domain superfamily/Winged helix DNA-binding domain"/>
    <property type="match status" value="1"/>
</dbReference>
<organism evidence="7 9">
    <name type="scientific">Jannaschia seohaensis</name>
    <dbReference type="NCBI Taxonomy" id="475081"/>
    <lineage>
        <taxon>Bacteria</taxon>
        <taxon>Pseudomonadati</taxon>
        <taxon>Pseudomonadota</taxon>
        <taxon>Alphaproteobacteria</taxon>
        <taxon>Rhodobacterales</taxon>
        <taxon>Roseobacteraceae</taxon>
        <taxon>Jannaschia</taxon>
    </lineage>
</organism>
<reference evidence="7 9" key="1">
    <citation type="submission" date="2016-10" db="EMBL/GenBank/DDBJ databases">
        <authorList>
            <person name="Cai Z."/>
        </authorList>
    </citation>
    <scope>NUCLEOTIDE SEQUENCE [LARGE SCALE GENOMIC DNA]</scope>
    <source>
        <strain evidence="7 9">DSM 25227</strain>
    </source>
</reference>
<evidence type="ECO:0000313" key="7">
    <source>
        <dbReference type="EMBL" id="SSA38004.1"/>
    </source>
</evidence>
<dbReference type="SUPFAM" id="SSF53335">
    <property type="entry name" value="S-adenosyl-L-methionine-dependent methyltransferases"/>
    <property type="match status" value="1"/>
</dbReference>
<dbReference type="Pfam" id="PF08100">
    <property type="entry name" value="Dimerisation"/>
    <property type="match status" value="1"/>
</dbReference>
<dbReference type="GO" id="GO:0046983">
    <property type="term" value="F:protein dimerization activity"/>
    <property type="evidence" value="ECO:0007669"/>
    <property type="project" value="InterPro"/>
</dbReference>
<reference evidence="6 8" key="2">
    <citation type="submission" date="2018-03" db="EMBL/GenBank/DDBJ databases">
        <title>Genomic Encyclopedia of Archaeal and Bacterial Type Strains, Phase II (KMG-II): from individual species to whole genera.</title>
        <authorList>
            <person name="Goeker M."/>
        </authorList>
    </citation>
    <scope>NUCLEOTIDE SEQUENCE [LARGE SCALE GENOMIC DNA]</scope>
    <source>
        <strain evidence="6 8">DSM 25227</strain>
    </source>
</reference>
<feature type="domain" description="O-methyltransferase C-terminal" evidence="4">
    <location>
        <begin position="138"/>
        <end position="349"/>
    </location>
</feature>
<dbReference type="InterPro" id="IPR016461">
    <property type="entry name" value="COMT-like"/>
</dbReference>
<evidence type="ECO:0000313" key="9">
    <source>
        <dbReference type="Proteomes" id="UP000251571"/>
    </source>
</evidence>
<evidence type="ECO:0000259" key="5">
    <source>
        <dbReference type="Pfam" id="PF08100"/>
    </source>
</evidence>
<dbReference type="GO" id="GO:0008171">
    <property type="term" value="F:O-methyltransferase activity"/>
    <property type="evidence" value="ECO:0007669"/>
    <property type="project" value="InterPro"/>
</dbReference>
<dbReference type="PANTHER" id="PTHR43712">
    <property type="entry name" value="PUTATIVE (AFU_ORTHOLOGUE AFUA_4G14580)-RELATED"/>
    <property type="match status" value="1"/>
</dbReference>
<keyword evidence="3" id="KW-0949">S-adenosyl-L-methionine</keyword>
<dbReference type="AlphaFoldDB" id="A0A2Y9A0S9"/>
<dbReference type="OrthoDB" id="7418600at2"/>
<keyword evidence="8" id="KW-1185">Reference proteome</keyword>
<dbReference type="Proteomes" id="UP000251571">
    <property type="component" value="Unassembled WGS sequence"/>
</dbReference>
<evidence type="ECO:0000259" key="4">
    <source>
        <dbReference type="Pfam" id="PF00891"/>
    </source>
</evidence>
<dbReference type="PROSITE" id="PS51683">
    <property type="entry name" value="SAM_OMT_II"/>
    <property type="match status" value="1"/>
</dbReference>
<sequence>MTALEPPARPRRAGWATRLVASRRFQTFCARVPGLRRIARRDGEALFDLVAGFVHSQVLWAVVELRLAHRLFEASQSAEALARGTGIPAARMAALCDAAVALGLFCKRHGTYSLARRGAAMLGVPGLEAMVSHHSVLYRDLSDPLGVLRGEETELARFWPYVFGAAAAEAPDVAARYSRLMTESQALVAEETLSRVDLSGASEVLDVGGGAGAFLAALGARHSGPHLHLFDLPAVAPAAARTFAEAGLSARARITPGSFRDDRLPEGADTVTLVRVLYDHADETVLALLRAVHTALPEGGRLIVSEPMTGGAAPHRAGDAYFAFYCMAMRTGRARSPEEIVALLRRAGFGRIRDAGTTRPFVTHVLDARK</sequence>
<protein>
    <submittedName>
        <fullName evidence="7">Demethylspheroidene O-methyltransferase</fullName>
    </submittedName>
</protein>
<dbReference type="Gene3D" id="1.10.287.1350">
    <property type="match status" value="1"/>
</dbReference>
<evidence type="ECO:0000313" key="6">
    <source>
        <dbReference type="EMBL" id="PWJ21726.1"/>
    </source>
</evidence>
<keyword evidence="2 7" id="KW-0808">Transferase</keyword>
<dbReference type="EMBL" id="UETC01000001">
    <property type="protein sequence ID" value="SSA38004.1"/>
    <property type="molecule type" value="Genomic_DNA"/>
</dbReference>
<evidence type="ECO:0000256" key="3">
    <source>
        <dbReference type="ARBA" id="ARBA00022691"/>
    </source>
</evidence>
<dbReference type="InterPro" id="IPR036388">
    <property type="entry name" value="WH-like_DNA-bd_sf"/>
</dbReference>
<dbReference type="GO" id="GO:0032259">
    <property type="term" value="P:methylation"/>
    <property type="evidence" value="ECO:0007669"/>
    <property type="project" value="UniProtKB-KW"/>
</dbReference>
<evidence type="ECO:0000256" key="1">
    <source>
        <dbReference type="ARBA" id="ARBA00022603"/>
    </source>
</evidence>
<dbReference type="Gene3D" id="3.40.50.150">
    <property type="entry name" value="Vaccinia Virus protein VP39"/>
    <property type="match status" value="1"/>
</dbReference>
<dbReference type="RefSeq" id="WP_109562371.1">
    <property type="nucleotide sequence ID" value="NZ_QGDJ01000001.1"/>
</dbReference>
<dbReference type="EMBL" id="QGDJ01000001">
    <property type="protein sequence ID" value="PWJ21726.1"/>
    <property type="molecule type" value="Genomic_DNA"/>
</dbReference>
<proteinExistence type="predicted"/>